<reference evidence="3 4" key="1">
    <citation type="submission" date="2019-07" db="EMBL/GenBank/DDBJ databases">
        <title>Finished genome of Venturia effusa.</title>
        <authorList>
            <person name="Young C.A."/>
            <person name="Cox M.P."/>
            <person name="Ganley A.R.D."/>
            <person name="David W.J."/>
        </authorList>
    </citation>
    <scope>NUCLEOTIDE SEQUENCE [LARGE SCALE GENOMIC DNA]</scope>
    <source>
        <strain evidence="4">albino</strain>
    </source>
</reference>
<organism evidence="3 4">
    <name type="scientific">Venturia effusa</name>
    <dbReference type="NCBI Taxonomy" id="50376"/>
    <lineage>
        <taxon>Eukaryota</taxon>
        <taxon>Fungi</taxon>
        <taxon>Dikarya</taxon>
        <taxon>Ascomycota</taxon>
        <taxon>Pezizomycotina</taxon>
        <taxon>Dothideomycetes</taxon>
        <taxon>Pleosporomycetidae</taxon>
        <taxon>Venturiales</taxon>
        <taxon>Venturiaceae</taxon>
        <taxon>Venturia</taxon>
    </lineage>
</organism>
<feature type="region of interest" description="Disordered" evidence="1">
    <location>
        <begin position="627"/>
        <end position="648"/>
    </location>
</feature>
<evidence type="ECO:0000256" key="2">
    <source>
        <dbReference type="SAM" id="Phobius"/>
    </source>
</evidence>
<feature type="transmembrane region" description="Helical" evidence="2">
    <location>
        <begin position="78"/>
        <end position="100"/>
    </location>
</feature>
<feature type="transmembrane region" description="Helical" evidence="2">
    <location>
        <begin position="139"/>
        <end position="158"/>
    </location>
</feature>
<dbReference type="Proteomes" id="UP000316270">
    <property type="component" value="Chromosome 8"/>
</dbReference>
<gene>
    <name evidence="3" type="ORF">FKW77_003922</name>
</gene>
<name>A0A517LAS8_9PEZI</name>
<accession>A0A517LAS8</accession>
<dbReference type="OrthoDB" id="5322539at2759"/>
<dbReference type="AlphaFoldDB" id="A0A517LAS8"/>
<evidence type="ECO:0000313" key="4">
    <source>
        <dbReference type="Proteomes" id="UP000316270"/>
    </source>
</evidence>
<keyword evidence="2" id="KW-0812">Transmembrane</keyword>
<evidence type="ECO:0000256" key="1">
    <source>
        <dbReference type="SAM" id="MobiDB-lite"/>
    </source>
</evidence>
<feature type="transmembrane region" description="Helical" evidence="2">
    <location>
        <begin position="546"/>
        <end position="572"/>
    </location>
</feature>
<keyword evidence="2" id="KW-1133">Transmembrane helix</keyword>
<dbReference type="STRING" id="50376.A0A517LAS8"/>
<dbReference type="EMBL" id="CP042192">
    <property type="protein sequence ID" value="QDS72737.1"/>
    <property type="molecule type" value="Genomic_DNA"/>
</dbReference>
<sequence length="648" mass="70733">MEYQPLPTPKQHQDDFKYTSHSSGMPTLRQGIHWKAPSIMISSLLLGLAFILGHHFFYQSLHHTPTGGAVFEQQINTGIGTAFAFIVRMFLVIAIGTAYWQLFWHQVKARPTPVAQLDTMSSILGSVLEFFSIRTMVRFPLMAFMAAIIWLIPLAVIFPPASLTVELSPTPLITMRNLSIGVPDFNKNQFAQLLSNGNNAGSWTIFGGARAKVMQIANSVASRGQVLDFPAPSPNSSYQIAFMGPALQCNAVEGAPRATLLQNTTKALNCSLEARHRKDKDACQYMQMYLAWAPGYSDTSGRFEAVNVLNNIGASREETNGTACSLFIATSPTIENSKPWDIVNCSLYNASYHVTVDYTGGVQRLEVSRNITSSVGYFSTLDSIGSATEQESTDVDPVTGENATLYTDLNQFGYQAIMAAFGELLAGQISIDMYNAIGRFDINTNATSILATSLTQTIELFNLSQILETCYGGGGFLVCNEEADNNVLNITAAPQGMISLPRAAEQLFENITLSLLSNNAFLSVPATSPTTKVTFNSPQNRYVYTWWRLVAPYISALVLSVLATAIGSWAMLANGMSYTQNFSTVLRTTRNAYMQDAVLHAMDSTGADPLPKHIAKAKVDFRAQDAAFGLEERPKEDGDATDSTSIRA</sequence>
<keyword evidence="4" id="KW-1185">Reference proteome</keyword>
<protein>
    <submittedName>
        <fullName evidence="3">Uncharacterized protein</fullName>
    </submittedName>
</protein>
<dbReference type="PANTHER" id="PTHR35041">
    <property type="entry name" value="MEDIATOR OF RNA POLYMERASE II TRANSCRIPTION SUBUNIT 1"/>
    <property type="match status" value="1"/>
</dbReference>
<proteinExistence type="predicted"/>
<keyword evidence="2" id="KW-0472">Membrane</keyword>
<dbReference type="PANTHER" id="PTHR35041:SF6">
    <property type="entry name" value="FORMYLMETHIONINE DEFORMYLASE-LIKE PROTEIN-RELATED"/>
    <property type="match status" value="1"/>
</dbReference>
<feature type="transmembrane region" description="Helical" evidence="2">
    <location>
        <begin position="39"/>
        <end position="58"/>
    </location>
</feature>
<evidence type="ECO:0000313" key="3">
    <source>
        <dbReference type="EMBL" id="QDS72737.1"/>
    </source>
</evidence>